<dbReference type="Pfam" id="PF12650">
    <property type="entry name" value="DUF3784"/>
    <property type="match status" value="1"/>
</dbReference>
<feature type="transmembrane region" description="Helical" evidence="1">
    <location>
        <begin position="76"/>
        <end position="94"/>
    </location>
</feature>
<organism evidence="2 3">
    <name type="scientific">Enterococcus hulanensis</name>
    <dbReference type="NCBI Taxonomy" id="2559929"/>
    <lineage>
        <taxon>Bacteria</taxon>
        <taxon>Bacillati</taxon>
        <taxon>Bacillota</taxon>
        <taxon>Bacilli</taxon>
        <taxon>Lactobacillales</taxon>
        <taxon>Enterococcaceae</taxon>
        <taxon>Enterococcus</taxon>
    </lineage>
</organism>
<keyword evidence="1" id="KW-0472">Membrane</keyword>
<dbReference type="Proteomes" id="UP001252875">
    <property type="component" value="Unassembled WGS sequence"/>
</dbReference>
<protein>
    <submittedName>
        <fullName evidence="2">DUF3784 domain-containing protein</fullName>
    </submittedName>
</protein>
<dbReference type="RefSeq" id="WP_311822258.1">
    <property type="nucleotide sequence ID" value="NZ_JARPYF010000005.1"/>
</dbReference>
<gene>
    <name evidence="2" type="ORF">P7D85_11065</name>
</gene>
<keyword evidence="3" id="KW-1185">Reference proteome</keyword>
<feature type="transmembrane region" description="Helical" evidence="1">
    <location>
        <begin position="12"/>
        <end position="38"/>
    </location>
</feature>
<comment type="caution">
    <text evidence="2">The sequence shown here is derived from an EMBL/GenBank/DDBJ whole genome shotgun (WGS) entry which is preliminary data.</text>
</comment>
<accession>A0ABU3F093</accession>
<keyword evidence="1" id="KW-1133">Transmembrane helix</keyword>
<evidence type="ECO:0000256" key="1">
    <source>
        <dbReference type="SAM" id="Phobius"/>
    </source>
</evidence>
<proteinExistence type="predicted"/>
<dbReference type="EMBL" id="JARPYI010000005">
    <property type="protein sequence ID" value="MDT2600317.1"/>
    <property type="molecule type" value="Genomic_DNA"/>
</dbReference>
<evidence type="ECO:0000313" key="2">
    <source>
        <dbReference type="EMBL" id="MDT2600317.1"/>
    </source>
</evidence>
<sequence>MVNTVNPLMGFLSLLIMVMGIQLIRGKWLFLIAGYNTMPKEEKKRYNGPYLGKLVGSYLIFVSLVCLLHKILPANLLITLLILSSIIVVILGNTSKSNRS</sequence>
<dbReference type="InterPro" id="IPR017259">
    <property type="entry name" value="UCP037672"/>
</dbReference>
<reference evidence="2 3" key="1">
    <citation type="submission" date="2023-03" db="EMBL/GenBank/DDBJ databases">
        <authorList>
            <person name="Shen W."/>
            <person name="Cai J."/>
        </authorList>
    </citation>
    <scope>NUCLEOTIDE SEQUENCE [LARGE SCALE GENOMIC DNA]</scope>
    <source>
        <strain evidence="2 3">D6-4</strain>
    </source>
</reference>
<evidence type="ECO:0000313" key="3">
    <source>
        <dbReference type="Proteomes" id="UP001252875"/>
    </source>
</evidence>
<keyword evidence="1" id="KW-0812">Transmembrane</keyword>
<name>A0ABU3F093_9ENTE</name>
<feature type="transmembrane region" description="Helical" evidence="1">
    <location>
        <begin position="50"/>
        <end position="70"/>
    </location>
</feature>